<keyword evidence="6" id="KW-0175">Coiled coil</keyword>
<dbReference type="CDD" id="cd04730">
    <property type="entry name" value="NPD_like"/>
    <property type="match status" value="1"/>
</dbReference>
<keyword evidence="3" id="KW-0285">Flavoprotein</keyword>
<dbReference type="STRING" id="1465756.BIV18_04560"/>
<dbReference type="GO" id="GO:0051213">
    <property type="term" value="F:dioxygenase activity"/>
    <property type="evidence" value="ECO:0007669"/>
    <property type="project" value="UniProtKB-KW"/>
</dbReference>
<dbReference type="PANTHER" id="PTHR32332">
    <property type="entry name" value="2-NITROPROPANE DIOXYGENASE"/>
    <property type="match status" value="1"/>
</dbReference>
<reference evidence="7 8" key="1">
    <citation type="journal article" date="2016" name="Appl. Environ. Microbiol.">
        <title>Function and Phylogeny of Bacterial Butyryl Coenzyme A:Acetate Transferases and Their Diversity in the Proximal Colon of Swine.</title>
        <authorList>
            <person name="Trachsel J."/>
            <person name="Bayles D.O."/>
            <person name="Looft T."/>
            <person name="Levine U.Y."/>
            <person name="Allen H.K."/>
        </authorList>
    </citation>
    <scope>NUCLEOTIDE SEQUENCE [LARGE SCALE GENOMIC DNA]</scope>
    <source>
        <strain evidence="7 8">35-6-1</strain>
    </source>
</reference>
<evidence type="ECO:0000313" key="7">
    <source>
        <dbReference type="EMBL" id="OLR64844.1"/>
    </source>
</evidence>
<dbReference type="GO" id="GO:0018580">
    <property type="term" value="F:nitronate monooxygenase activity"/>
    <property type="evidence" value="ECO:0007669"/>
    <property type="project" value="InterPro"/>
</dbReference>
<dbReference type="Proteomes" id="UP000187166">
    <property type="component" value="Unassembled WGS sequence"/>
</dbReference>
<organism evidence="7 8">
    <name type="scientific">Peptoniphilus porci</name>
    <dbReference type="NCBI Taxonomy" id="2652280"/>
    <lineage>
        <taxon>Bacteria</taxon>
        <taxon>Bacillati</taxon>
        <taxon>Bacillota</taxon>
        <taxon>Tissierellia</taxon>
        <taxon>Tissierellales</taxon>
        <taxon>Peptoniphilaceae</taxon>
        <taxon>Peptoniphilus</taxon>
    </lineage>
</organism>
<dbReference type="Gene3D" id="3.20.20.70">
    <property type="entry name" value="Aldolase class I"/>
    <property type="match status" value="1"/>
</dbReference>
<keyword evidence="4" id="KW-0288">FMN</keyword>
<gene>
    <name evidence="7" type="ORF">BIV18_04560</name>
</gene>
<protein>
    <recommendedName>
        <fullName evidence="2">Probable nitronate monooxygenase</fullName>
    </recommendedName>
</protein>
<evidence type="ECO:0000256" key="3">
    <source>
        <dbReference type="ARBA" id="ARBA00022630"/>
    </source>
</evidence>
<evidence type="ECO:0000256" key="2">
    <source>
        <dbReference type="ARBA" id="ARBA00013457"/>
    </source>
</evidence>
<keyword evidence="8" id="KW-1185">Reference proteome</keyword>
<evidence type="ECO:0000313" key="8">
    <source>
        <dbReference type="Proteomes" id="UP000187166"/>
    </source>
</evidence>
<dbReference type="SUPFAM" id="SSF51412">
    <property type="entry name" value="Inosine monophosphate dehydrogenase (IMPDH)"/>
    <property type="match status" value="1"/>
</dbReference>
<accession>A0A1U7LZM7</accession>
<feature type="coiled-coil region" evidence="6">
    <location>
        <begin position="282"/>
        <end position="309"/>
    </location>
</feature>
<dbReference type="EMBL" id="MJIH01000001">
    <property type="protein sequence ID" value="OLR64844.1"/>
    <property type="molecule type" value="Genomic_DNA"/>
</dbReference>
<proteinExistence type="predicted"/>
<keyword evidence="5" id="KW-0560">Oxidoreductase</keyword>
<evidence type="ECO:0000256" key="5">
    <source>
        <dbReference type="ARBA" id="ARBA00023002"/>
    </source>
</evidence>
<evidence type="ECO:0000256" key="6">
    <source>
        <dbReference type="SAM" id="Coils"/>
    </source>
</evidence>
<evidence type="ECO:0000256" key="1">
    <source>
        <dbReference type="ARBA" id="ARBA00003535"/>
    </source>
</evidence>
<evidence type="ECO:0000256" key="4">
    <source>
        <dbReference type="ARBA" id="ARBA00022643"/>
    </source>
</evidence>
<keyword evidence="7" id="KW-0223">Dioxygenase</keyword>
<comment type="function">
    <text evidence="1">Nitronate monooxygenase that uses molecular oxygen to catalyze the oxidative denitrification of alkyl nitronates. Acts on propionate 3-nitronate (P3N), the presumed physiological substrate. Probably functions in the detoxification of P3N, a metabolic poison produced by plants and fungi as a defense mechanism.</text>
</comment>
<comment type="caution">
    <text evidence="7">The sequence shown here is derived from an EMBL/GenBank/DDBJ whole genome shotgun (WGS) entry which is preliminary data.</text>
</comment>
<dbReference type="AlphaFoldDB" id="A0A1U7LZM7"/>
<name>A0A1U7LZM7_9FIRM</name>
<dbReference type="InterPro" id="IPR004136">
    <property type="entry name" value="NMO"/>
</dbReference>
<dbReference type="InterPro" id="IPR013785">
    <property type="entry name" value="Aldolase_TIM"/>
</dbReference>
<dbReference type="PANTHER" id="PTHR32332:SF20">
    <property type="entry name" value="2-NITROPROPANE DIOXYGENASE-LIKE PROTEIN"/>
    <property type="match status" value="1"/>
</dbReference>
<dbReference type="Pfam" id="PF03060">
    <property type="entry name" value="NMO"/>
    <property type="match status" value="2"/>
</dbReference>
<sequence length="310" mass="34139">MKINEILNIKYPIFQGAMANISTAELAGAVSTAGGLGMIATGGFSPDEVRREIRKIKKMTDKPFGVNLVMIHPDIEELNKVVVEEGVEIITCGAGNPQKYFDYWLKNKLKVIPIIANKKMAQKVESLGAIACVFEGAEAGGHIGKLNTFPALPEICDSVKIPVISAGGIYTARHILAAEILGASGVQMGTKFLLSREAPVHEKFKEVLIEAKDRDTIVTGVTTNHPIRCYKNKLAEKLLEIEINNLGEEEFEKYARGSGKKAVRDGDVEWGSVLAGEGFEYLNKIESAREIIENIMKEYEKLKRSFKEKN</sequence>